<protein>
    <submittedName>
        <fullName evidence="1">Uncharacterized protein</fullName>
    </submittedName>
</protein>
<accession>A0ACB7J4V6</accession>
<dbReference type="EMBL" id="WQMT02000002">
    <property type="protein sequence ID" value="KAG9225275.1"/>
    <property type="molecule type" value="Genomic_DNA"/>
</dbReference>
<comment type="caution">
    <text evidence="1">The sequence shown here is derived from an EMBL/GenBank/DDBJ whole genome shotgun (WGS) entry which is preliminary data.</text>
</comment>
<evidence type="ECO:0000313" key="1">
    <source>
        <dbReference type="EMBL" id="KAG9225275.1"/>
    </source>
</evidence>
<keyword evidence="2" id="KW-1185">Reference proteome</keyword>
<evidence type="ECO:0000313" key="2">
    <source>
        <dbReference type="Proteomes" id="UP000824881"/>
    </source>
</evidence>
<reference evidence="1 2" key="1">
    <citation type="journal article" date="2021" name="Appl. Environ. Microbiol.">
        <title>Genetic linkage and physical mapping for an oyster mushroom Pleurotus cornucopiae and QTL analysis for the trait cap color.</title>
        <authorList>
            <person name="Zhang Y."/>
            <person name="Gao W."/>
            <person name="Sonnenberg A."/>
            <person name="Chen Q."/>
            <person name="Zhang J."/>
            <person name="Huang C."/>
        </authorList>
    </citation>
    <scope>NUCLEOTIDE SEQUENCE [LARGE SCALE GENOMIC DNA]</scope>
    <source>
        <strain evidence="1">CCMSSC00406</strain>
    </source>
</reference>
<dbReference type="Proteomes" id="UP000824881">
    <property type="component" value="Unassembled WGS sequence"/>
</dbReference>
<proteinExistence type="predicted"/>
<name>A0ACB7J4V6_PLECO</name>
<gene>
    <name evidence="1" type="ORF">CCMSSC00406_0009953</name>
</gene>
<organism evidence="1 2">
    <name type="scientific">Pleurotus cornucopiae</name>
    <name type="common">Cornucopia mushroom</name>
    <dbReference type="NCBI Taxonomy" id="5321"/>
    <lineage>
        <taxon>Eukaryota</taxon>
        <taxon>Fungi</taxon>
        <taxon>Dikarya</taxon>
        <taxon>Basidiomycota</taxon>
        <taxon>Agaricomycotina</taxon>
        <taxon>Agaricomycetes</taxon>
        <taxon>Agaricomycetidae</taxon>
        <taxon>Agaricales</taxon>
        <taxon>Pleurotineae</taxon>
        <taxon>Pleurotaceae</taxon>
        <taxon>Pleurotus</taxon>
    </lineage>
</organism>
<sequence>MQQGIVIALMGPQGAGKTTFLNSLSARACSQVPLGDSVTTVGGTRVSLQGRGDVTLVEIPSLDDSSAIVTLSRFLVTYRQSSFVGAIYFHRIKDTRERKKDFKLFSQVLTAIPAENTALITAMPYTDEVRNIEREQELAALWNEATTRGASIGRFSNNSESAWSIIAQLVVPERLEPSPIREENLFQFLYMMLAKNEEEAGLLKGLRKIAKTDKDEDLVKQYAKDSKGLLSRRDDLEKLLRTLEGKHAPRLPFLFRR</sequence>